<dbReference type="HAMAP" id="MF_00108">
    <property type="entry name" value="IspD"/>
    <property type="match status" value="1"/>
</dbReference>
<dbReference type="Gene3D" id="3.90.550.10">
    <property type="entry name" value="Spore Coat Polysaccharide Biosynthesis Protein SpsA, Chain A"/>
    <property type="match status" value="1"/>
</dbReference>
<dbReference type="InterPro" id="IPR034683">
    <property type="entry name" value="IspD/TarI"/>
</dbReference>
<evidence type="ECO:0000313" key="8">
    <source>
        <dbReference type="EMBL" id="MBM7417109.1"/>
    </source>
</evidence>
<dbReference type="Pfam" id="PF01128">
    <property type="entry name" value="IspD"/>
    <property type="match status" value="1"/>
</dbReference>
<evidence type="ECO:0000256" key="7">
    <source>
        <dbReference type="HAMAP-Rule" id="MF_00108"/>
    </source>
</evidence>
<evidence type="ECO:0000256" key="6">
    <source>
        <dbReference type="ARBA" id="ARBA00023229"/>
    </source>
</evidence>
<reference evidence="8 9" key="1">
    <citation type="submission" date="2021-01" db="EMBL/GenBank/DDBJ databases">
        <title>Genomics of switchgrass bacterial isolates.</title>
        <authorList>
            <person name="Shade A."/>
        </authorList>
    </citation>
    <scope>NUCLEOTIDE SEQUENCE [LARGE SCALE GENOMIC DNA]</scope>
    <source>
        <strain evidence="8 9">PvP111</strain>
    </source>
</reference>
<keyword evidence="4 7" id="KW-0808">Transferase</keyword>
<comment type="caution">
    <text evidence="8">The sequence shown here is derived from an EMBL/GenBank/DDBJ whole genome shotgun (WGS) entry which is preliminary data.</text>
</comment>
<dbReference type="SUPFAM" id="SSF53448">
    <property type="entry name" value="Nucleotide-diphospho-sugar transferases"/>
    <property type="match status" value="1"/>
</dbReference>
<evidence type="ECO:0000313" key="9">
    <source>
        <dbReference type="Proteomes" id="UP000703038"/>
    </source>
</evidence>
<feature type="site" description="Transition state stabilizer" evidence="7">
    <location>
        <position position="23"/>
    </location>
</feature>
<evidence type="ECO:0000256" key="1">
    <source>
        <dbReference type="ARBA" id="ARBA00001282"/>
    </source>
</evidence>
<dbReference type="NCBIfam" id="TIGR00453">
    <property type="entry name" value="ispD"/>
    <property type="match status" value="1"/>
</dbReference>
<dbReference type="InterPro" id="IPR018294">
    <property type="entry name" value="ISPD_synthase_CS"/>
</dbReference>
<protein>
    <recommendedName>
        <fullName evidence="7">2-C-methyl-D-erythritol 4-phosphate cytidylyltransferase</fullName>
        <ecNumber evidence="7">2.7.7.60</ecNumber>
    </recommendedName>
    <alternativeName>
        <fullName evidence="7">4-diphosphocytidyl-2C-methyl-D-erythritol synthase</fullName>
    </alternativeName>
    <alternativeName>
        <fullName evidence="7">MEP cytidylyltransferase</fullName>
        <shortName evidence="7">MCT</shortName>
    </alternativeName>
</protein>
<dbReference type="EMBL" id="JAFBBK010000001">
    <property type="protein sequence ID" value="MBM7417109.1"/>
    <property type="molecule type" value="Genomic_DNA"/>
</dbReference>
<dbReference type="PROSITE" id="PS01295">
    <property type="entry name" value="ISPD"/>
    <property type="match status" value="1"/>
</dbReference>
<dbReference type="PANTHER" id="PTHR32125">
    <property type="entry name" value="2-C-METHYL-D-ERYTHRITOL 4-PHOSPHATE CYTIDYLYLTRANSFERASE, CHLOROPLASTIC"/>
    <property type="match status" value="1"/>
</dbReference>
<dbReference type="RefSeq" id="WP_204869762.1">
    <property type="nucleotide sequence ID" value="NZ_JAFBBK010000001.1"/>
</dbReference>
<dbReference type="InterPro" id="IPR050088">
    <property type="entry name" value="IspD/TarI_cytidylyltransf_bact"/>
</dbReference>
<comment type="pathway">
    <text evidence="2 7">Isoprenoid biosynthesis; isopentenyl diphosphate biosynthesis via DXP pathway; isopentenyl diphosphate from 1-deoxy-D-xylulose 5-phosphate: step 2/6.</text>
</comment>
<feature type="site" description="Positions MEP for the nucleophilic attack" evidence="7">
    <location>
        <position position="153"/>
    </location>
</feature>
<dbReference type="EC" id="2.7.7.60" evidence="7"/>
<dbReference type="PANTHER" id="PTHR32125:SF4">
    <property type="entry name" value="2-C-METHYL-D-ERYTHRITOL 4-PHOSPHATE CYTIDYLYLTRANSFERASE, CHLOROPLASTIC"/>
    <property type="match status" value="1"/>
</dbReference>
<keyword evidence="5 7" id="KW-0548">Nucleotidyltransferase</keyword>
<dbReference type="InterPro" id="IPR001228">
    <property type="entry name" value="IspD"/>
</dbReference>
<evidence type="ECO:0000256" key="2">
    <source>
        <dbReference type="ARBA" id="ARBA00004787"/>
    </source>
</evidence>
<sequence>MTDVVALVPAAGSGVRLGENMPKAFVELAGRTLLEWALDGLSASGALSRVVVVVPDILQDTTSRLVESCVLPVDVVVGGAERTDSVRAGLAVAGTADIVLVHDAARCLTPPSLITRVVEAVGAGASAVVPVLPVVDTMKSVDAHGVVTGTVDRATLRSVQTPQGFDGVTLRRAYDAFPETATDDAGLVERLGVDVHTVVGDAEAFKITTPMDLVLARALVARRTQS</sequence>
<name>A0ABS2KYV9_9NOCA</name>
<comment type="catalytic activity">
    <reaction evidence="1 7">
        <text>2-C-methyl-D-erythritol 4-phosphate + CTP + H(+) = 4-CDP-2-C-methyl-D-erythritol + diphosphate</text>
        <dbReference type="Rhea" id="RHEA:13429"/>
        <dbReference type="ChEBI" id="CHEBI:15378"/>
        <dbReference type="ChEBI" id="CHEBI:33019"/>
        <dbReference type="ChEBI" id="CHEBI:37563"/>
        <dbReference type="ChEBI" id="CHEBI:57823"/>
        <dbReference type="ChEBI" id="CHEBI:58262"/>
        <dbReference type="EC" id="2.7.7.60"/>
    </reaction>
</comment>
<accession>A0ABS2KYV9</accession>
<keyword evidence="6 7" id="KW-0414">Isoprene biosynthesis</keyword>
<dbReference type="Proteomes" id="UP000703038">
    <property type="component" value="Unassembled WGS sequence"/>
</dbReference>
<feature type="site" description="Positions MEP for the nucleophilic attack" evidence="7">
    <location>
        <position position="206"/>
    </location>
</feature>
<evidence type="ECO:0000256" key="4">
    <source>
        <dbReference type="ARBA" id="ARBA00022679"/>
    </source>
</evidence>
<dbReference type="GO" id="GO:0050518">
    <property type="term" value="F:2-C-methyl-D-erythritol 4-phosphate cytidylyltransferase activity"/>
    <property type="evidence" value="ECO:0007669"/>
    <property type="project" value="UniProtKB-EC"/>
</dbReference>
<evidence type="ECO:0000256" key="5">
    <source>
        <dbReference type="ARBA" id="ARBA00022695"/>
    </source>
</evidence>
<dbReference type="InterPro" id="IPR029044">
    <property type="entry name" value="Nucleotide-diphossugar_trans"/>
</dbReference>
<comment type="similarity">
    <text evidence="3 7">Belongs to the IspD/TarI cytidylyltransferase family. IspD subfamily.</text>
</comment>
<keyword evidence="9" id="KW-1185">Reference proteome</keyword>
<dbReference type="CDD" id="cd02516">
    <property type="entry name" value="CDP-ME_synthetase"/>
    <property type="match status" value="1"/>
</dbReference>
<evidence type="ECO:0000256" key="3">
    <source>
        <dbReference type="ARBA" id="ARBA00009789"/>
    </source>
</evidence>
<organism evidence="8 9">
    <name type="scientific">Rhodococcoides corynebacterioides</name>
    <dbReference type="NCBI Taxonomy" id="53972"/>
    <lineage>
        <taxon>Bacteria</taxon>
        <taxon>Bacillati</taxon>
        <taxon>Actinomycetota</taxon>
        <taxon>Actinomycetes</taxon>
        <taxon>Mycobacteriales</taxon>
        <taxon>Nocardiaceae</taxon>
        <taxon>Rhodococcoides</taxon>
    </lineage>
</organism>
<feature type="site" description="Transition state stabilizer" evidence="7">
    <location>
        <position position="16"/>
    </location>
</feature>
<gene>
    <name evidence="7" type="primary">ispD</name>
    <name evidence="8" type="ORF">JOE42_003842</name>
</gene>
<proteinExistence type="inferred from homology"/>
<comment type="function">
    <text evidence="7">Catalyzes the formation of 4-diphosphocytidyl-2-C-methyl-D-erythritol from CTP and 2-C-methyl-D-erythritol 4-phosphate (MEP).</text>
</comment>